<keyword evidence="3 6" id="KW-0812">Transmembrane</keyword>
<dbReference type="InterPro" id="IPR051739">
    <property type="entry name" value="Rhomboid_IM_Serine_Proteases"/>
</dbReference>
<dbReference type="PROSITE" id="PS00018">
    <property type="entry name" value="EF_HAND_1"/>
    <property type="match status" value="1"/>
</dbReference>
<evidence type="ECO:0000256" key="6">
    <source>
        <dbReference type="SAM" id="Phobius"/>
    </source>
</evidence>
<dbReference type="Gene3D" id="1.20.1540.10">
    <property type="entry name" value="Rhomboid-like"/>
    <property type="match status" value="1"/>
</dbReference>
<dbReference type="SUPFAM" id="SSF144091">
    <property type="entry name" value="Rhomboid-like"/>
    <property type="match status" value="1"/>
</dbReference>
<name>A0ABM0ZUZ5_APLCA</name>
<keyword evidence="8" id="KW-1185">Reference proteome</keyword>
<keyword evidence="5 6" id="KW-0472">Membrane</keyword>
<evidence type="ECO:0000256" key="3">
    <source>
        <dbReference type="ARBA" id="ARBA00022692"/>
    </source>
</evidence>
<evidence type="ECO:0000256" key="2">
    <source>
        <dbReference type="ARBA" id="ARBA00009045"/>
    </source>
</evidence>
<comment type="similarity">
    <text evidence="2">Belongs to the peptidase S54 family.</text>
</comment>
<dbReference type="InterPro" id="IPR022764">
    <property type="entry name" value="Peptidase_S54_rhomboid_dom"/>
</dbReference>
<dbReference type="InterPro" id="IPR018247">
    <property type="entry name" value="EF_Hand_1_Ca_BS"/>
</dbReference>
<dbReference type="PANTHER" id="PTHR45840:SF2">
    <property type="entry name" value="PROTEIN RHOMBOID-RELATED"/>
    <property type="match status" value="1"/>
</dbReference>
<dbReference type="GeneID" id="101845073"/>
<dbReference type="InterPro" id="IPR035952">
    <property type="entry name" value="Rhomboid-like_sf"/>
</dbReference>
<dbReference type="PANTHER" id="PTHR45840">
    <property type="entry name" value="RHOMBOID-RELATED PROTEIN"/>
    <property type="match status" value="1"/>
</dbReference>
<proteinExistence type="inferred from homology"/>
<dbReference type="RefSeq" id="XP_012934992.2">
    <property type="nucleotide sequence ID" value="XM_013079538.2"/>
</dbReference>
<evidence type="ECO:0000256" key="1">
    <source>
        <dbReference type="ARBA" id="ARBA00004141"/>
    </source>
</evidence>
<protein>
    <submittedName>
        <fullName evidence="9">Rhomboid-related protein 2</fullName>
    </submittedName>
</protein>
<feature type="domain" description="Peptidase S54 rhomboid" evidence="7">
    <location>
        <begin position="219"/>
        <end position="368"/>
    </location>
</feature>
<evidence type="ECO:0000256" key="4">
    <source>
        <dbReference type="ARBA" id="ARBA00022989"/>
    </source>
</evidence>
<organism evidence="8 9">
    <name type="scientific">Aplysia californica</name>
    <name type="common">California sea hare</name>
    <dbReference type="NCBI Taxonomy" id="6500"/>
    <lineage>
        <taxon>Eukaryota</taxon>
        <taxon>Metazoa</taxon>
        <taxon>Spiralia</taxon>
        <taxon>Lophotrochozoa</taxon>
        <taxon>Mollusca</taxon>
        <taxon>Gastropoda</taxon>
        <taxon>Heterobranchia</taxon>
        <taxon>Euthyneura</taxon>
        <taxon>Tectipleura</taxon>
        <taxon>Aplysiida</taxon>
        <taxon>Aplysioidea</taxon>
        <taxon>Aplysiidae</taxon>
        <taxon>Aplysia</taxon>
    </lineage>
</organism>
<feature type="transmembrane region" description="Helical" evidence="6">
    <location>
        <begin position="325"/>
        <end position="345"/>
    </location>
</feature>
<feature type="transmembrane region" description="Helical" evidence="6">
    <location>
        <begin position="255"/>
        <end position="275"/>
    </location>
</feature>
<dbReference type="Pfam" id="PF01694">
    <property type="entry name" value="Rhomboid"/>
    <property type="match status" value="1"/>
</dbReference>
<reference evidence="9" key="1">
    <citation type="submission" date="2025-08" db="UniProtKB">
        <authorList>
            <consortium name="RefSeq"/>
        </authorList>
    </citation>
    <scope>IDENTIFICATION</scope>
</reference>
<keyword evidence="4 6" id="KW-1133">Transmembrane helix</keyword>
<feature type="transmembrane region" description="Helical" evidence="6">
    <location>
        <begin position="173"/>
        <end position="190"/>
    </location>
</feature>
<evidence type="ECO:0000313" key="8">
    <source>
        <dbReference type="Proteomes" id="UP000694888"/>
    </source>
</evidence>
<evidence type="ECO:0000259" key="7">
    <source>
        <dbReference type="Pfam" id="PF01694"/>
    </source>
</evidence>
<dbReference type="Proteomes" id="UP000694888">
    <property type="component" value="Unplaced"/>
</dbReference>
<evidence type="ECO:0000256" key="5">
    <source>
        <dbReference type="ARBA" id="ARBA00023136"/>
    </source>
</evidence>
<sequence>MSRWREMLMDYGQLLDQGSIRKSRGTASDFFSVDGDLMERNKAERGLREVLERHFRPLFQRFVYGGEKIACHDLQRLLRDPFYRDLLPPERVNELSDLVDFNMGRSVTYTEFVRIVMGRQYADDSVSFGSLQELSDSRSNDSSPPVLATVCRNTLAQEEVLDHVTKYKCCPPAFFMIAITIAQIVVYFMYTGDSDYGSIQPLEGIPTTNYLWYIPDRRREAWRFVSYCLMHEGFVDLLFNVVLQLAFGIPLEIMFSFWRVMILYICGVVVASLGHSVCDRYYGLAGAAGGCYAVLAAHVLSMIMNWKNLNNNKKESGAKRILCSVTLRIIIILILVAAQIALAVYRRWGVDDPKVGIAAHVGGIVTGKWVLG</sequence>
<accession>A0ABM0ZUZ5</accession>
<feature type="transmembrane region" description="Helical" evidence="6">
    <location>
        <begin position="224"/>
        <end position="243"/>
    </location>
</feature>
<feature type="transmembrane region" description="Helical" evidence="6">
    <location>
        <begin position="281"/>
        <end position="304"/>
    </location>
</feature>
<evidence type="ECO:0000313" key="9">
    <source>
        <dbReference type="RefSeq" id="XP_012934992.2"/>
    </source>
</evidence>
<comment type="subcellular location">
    <subcellularLocation>
        <location evidence="1">Membrane</location>
        <topology evidence="1">Multi-pass membrane protein</topology>
    </subcellularLocation>
</comment>
<gene>
    <name evidence="9" type="primary">LOC101845073</name>
</gene>